<evidence type="ECO:0000256" key="5">
    <source>
        <dbReference type="ARBA" id="ARBA00022737"/>
    </source>
</evidence>
<keyword evidence="6" id="KW-0547">Nucleotide-binding</keyword>
<dbReference type="PANTHER" id="PTHR19229:SF36">
    <property type="entry name" value="ATP-BINDING CASSETTE SUB-FAMILY A MEMBER 2"/>
    <property type="match status" value="1"/>
</dbReference>
<feature type="transmembrane region" description="Helical" evidence="11">
    <location>
        <begin position="1938"/>
        <end position="1960"/>
    </location>
</feature>
<feature type="transmembrane region" description="Helical" evidence="11">
    <location>
        <begin position="1868"/>
        <end position="1895"/>
    </location>
</feature>
<evidence type="ECO:0000256" key="7">
    <source>
        <dbReference type="ARBA" id="ARBA00022840"/>
    </source>
</evidence>
<dbReference type="Pfam" id="PF12698">
    <property type="entry name" value="ABC2_membrane_3"/>
    <property type="match status" value="2"/>
</dbReference>
<accession>A0A0A7AS33</accession>
<evidence type="ECO:0000313" key="13">
    <source>
        <dbReference type="EMBL" id="AHK05629.1"/>
    </source>
</evidence>
<dbReference type="FunFam" id="3.40.50.300:FF:000264">
    <property type="entry name" value="ATP-binding cassette, sub-family A (ABC1), member 1"/>
    <property type="match status" value="1"/>
</dbReference>
<evidence type="ECO:0000256" key="6">
    <source>
        <dbReference type="ARBA" id="ARBA00022741"/>
    </source>
</evidence>
<feature type="transmembrane region" description="Helical" evidence="11">
    <location>
        <begin position="704"/>
        <end position="725"/>
    </location>
</feature>
<reference evidence="13" key="1">
    <citation type="submission" date="2013-11" db="EMBL/GenBank/DDBJ databases">
        <title>The ABC transporter gene family of the intertidal copepod, Tigriopus japonicus.</title>
        <authorList>
            <person name="Rhee J.-S."/>
            <person name="Kim B.-M."/>
            <person name="Jeong C.-B."/>
            <person name="Lee J.-S."/>
        </authorList>
    </citation>
    <scope>NUCLEOTIDE SEQUENCE</scope>
</reference>
<feature type="compositionally biased region" description="Acidic residues" evidence="10">
    <location>
        <begin position="1204"/>
        <end position="1223"/>
    </location>
</feature>
<dbReference type="PROSITE" id="PS00211">
    <property type="entry name" value="ABC_TRANSPORTER_1"/>
    <property type="match status" value="1"/>
</dbReference>
<dbReference type="InterPro" id="IPR027417">
    <property type="entry name" value="P-loop_NTPase"/>
</dbReference>
<dbReference type="InterPro" id="IPR056264">
    <property type="entry name" value="R2_ABCA1-4-like"/>
</dbReference>
<dbReference type="InterPro" id="IPR013525">
    <property type="entry name" value="ABC2_TM"/>
</dbReference>
<evidence type="ECO:0000256" key="9">
    <source>
        <dbReference type="ARBA" id="ARBA00023136"/>
    </source>
</evidence>
<dbReference type="GO" id="GO:0005524">
    <property type="term" value="F:ATP binding"/>
    <property type="evidence" value="ECO:0007669"/>
    <property type="project" value="UniProtKB-KW"/>
</dbReference>
<dbReference type="Pfam" id="PF23321">
    <property type="entry name" value="R1_ABCA1"/>
    <property type="match status" value="1"/>
</dbReference>
<dbReference type="InterPro" id="IPR003593">
    <property type="entry name" value="AAA+_ATPase"/>
</dbReference>
<dbReference type="CDD" id="cd03263">
    <property type="entry name" value="ABC_subfamily_A"/>
    <property type="match status" value="2"/>
</dbReference>
<keyword evidence="4 11" id="KW-0812">Transmembrane</keyword>
<evidence type="ECO:0000256" key="10">
    <source>
        <dbReference type="SAM" id="MobiDB-lite"/>
    </source>
</evidence>
<feature type="transmembrane region" description="Helical" evidence="11">
    <location>
        <begin position="811"/>
        <end position="831"/>
    </location>
</feature>
<protein>
    <submittedName>
        <fullName evidence="13">ATP-binding cassette transporter sub-family A member 1</fullName>
    </submittedName>
</protein>
<keyword evidence="9 11" id="KW-0472">Membrane</keyword>
<dbReference type="FunFam" id="3.40.50.300:FF:000327">
    <property type="entry name" value="ATP-binding cassette sub-family A member 3"/>
    <property type="match status" value="1"/>
</dbReference>
<evidence type="ECO:0000256" key="3">
    <source>
        <dbReference type="ARBA" id="ARBA00022448"/>
    </source>
</evidence>
<dbReference type="GO" id="GO:0016020">
    <property type="term" value="C:membrane"/>
    <property type="evidence" value="ECO:0007669"/>
    <property type="project" value="UniProtKB-SubCell"/>
</dbReference>
<feature type="transmembrane region" description="Helical" evidence="11">
    <location>
        <begin position="2024"/>
        <end position="2042"/>
    </location>
</feature>
<comment type="subcellular location">
    <subcellularLocation>
        <location evidence="1">Membrane</location>
        <topology evidence="1">Multi-pass membrane protein</topology>
    </subcellularLocation>
</comment>
<evidence type="ECO:0000256" key="8">
    <source>
        <dbReference type="ARBA" id="ARBA00022989"/>
    </source>
</evidence>
<evidence type="ECO:0000256" key="1">
    <source>
        <dbReference type="ARBA" id="ARBA00004141"/>
    </source>
</evidence>
<feature type="transmembrane region" description="Helical" evidence="11">
    <location>
        <begin position="1907"/>
        <end position="1926"/>
    </location>
</feature>
<feature type="compositionally biased region" description="Polar residues" evidence="10">
    <location>
        <begin position="1443"/>
        <end position="1453"/>
    </location>
</feature>
<proteinExistence type="evidence at transcript level"/>
<dbReference type="InterPro" id="IPR026082">
    <property type="entry name" value="ABCA"/>
</dbReference>
<dbReference type="Pfam" id="PF00005">
    <property type="entry name" value="ABC_tran"/>
    <property type="match status" value="2"/>
</dbReference>
<comment type="similarity">
    <text evidence="2">Belongs to the ABC transporter superfamily. ABCA family.</text>
</comment>
<dbReference type="InterPro" id="IPR003439">
    <property type="entry name" value="ABC_transporter-like_ATP-bd"/>
</dbReference>
<dbReference type="PANTHER" id="PTHR19229">
    <property type="entry name" value="ATP-BINDING CASSETTE TRANSPORTER SUBFAMILY A ABCA"/>
    <property type="match status" value="1"/>
</dbReference>
<dbReference type="SMART" id="SM00382">
    <property type="entry name" value="AAA"/>
    <property type="match status" value="2"/>
</dbReference>
<dbReference type="SUPFAM" id="SSF52540">
    <property type="entry name" value="P-loop containing nucleoside triphosphate hydrolases"/>
    <property type="match status" value="2"/>
</dbReference>
<dbReference type="EMBL" id="KF906264">
    <property type="protein sequence ID" value="AHK05629.1"/>
    <property type="molecule type" value="mRNA"/>
</dbReference>
<keyword evidence="8 11" id="KW-1133">Transmembrane helix</keyword>
<dbReference type="GO" id="GO:0016887">
    <property type="term" value="F:ATP hydrolysis activity"/>
    <property type="evidence" value="ECO:0007669"/>
    <property type="project" value="InterPro"/>
</dbReference>
<feature type="region of interest" description="Disordered" evidence="10">
    <location>
        <begin position="1467"/>
        <end position="1492"/>
    </location>
</feature>
<sequence length="2428" mass="275910">MNFLLQLRLLIWKNLILRKRSWVRLLIEVLWPLFLFMILVLVRLRGLRKYHHQCYFDEKAMPSAGLMSFAQSFICTFNNTCHMENRDDYTQIQTYNDSFISELVRDVEVALQRNFDEERVVAVSEIIKDLYTIQQLGVKVGNSFNNGEGVPGLTVDQVSQLIKDPNAFVFGLLSWANEKNIPLQPKVIQGLMAATLRPENVSPTELINMVTDPRTAICDPELVSRFIDAKNLTNEEVRESLRPFCNLSVEDALELLNLVQENIDWTQVQDEVDEFAIGNANGQLHFNDWKLLIQVSEDVRRDLLEKESIKKVIGDVSNFMKELTDQMTMEVNNETLSNNSLFTRNISESGRLAFAAFQRVVCGRNMSSDQLFSDGGAATRFDQLRDQLKEKDEEVFYLYDNSTSKECNDFMKTMEENRLTGFLWDQMKPFIRGKILFSPDTPATRKLMSLVNATFSPIEDVRRVTQMWIDTYSDRVRGFFLDKENQEFLKEQFTSEEPGSLLDRVLNNNITIALNQEGTSELVDPEELKLTLQEYFSGNYSERWEETFDTIDRVAKNVSTYLSCFDFNKFVGFNSEHELEKEGINLIGDNKLWAGIVFPDFPISTDSENFPKFIKYKIRMDSDKVDTTRYIEDRLARPGPRRRPGIDLKYLYFGFAYLQDMMEHSIISVQSGRNKSELPGITLQQMPYPCYIEDRFVIAIARTFPLFMTLAWVYSASMIIKSIVYEKEQRLKETMRVMGLGNAVHWVSWFVDSFLIMCFSACLLTLILKYGDILSKSDPTVILAFMLSYTISTIMLCFFITTLFSRANVAAAAGGIIFFCFYLPYSFLVVWEEFLNPNFKIASCLISNIAFGFGCAYFSHYEESGIGAQWDNIWTSPLLEDKFSMGGAMLMLLLDSVIYGFLTWYTEAVFPGQYGVPKPWYFFLTKSYWIEDALSSLNDTSSLNGSLSDAELGEHSKNIEVEPKHLPLGVSVKHLSKVYANGKVAVEDLSLNFYEGQITSFLGHNGAGKTTTISILTGLFPPSAGTAFINGMDIRKDMDSIRKSLGTCPQHNVLFDHLTVFEHLWFYARIKGRDPEDIYKEADNMIKDLALPHKRDELSINLSGGMQRKLSIASAFVGGSKVVVLDEPTAGVDPYSRRAIWDLLIKYKENRTIILTTHFMDEADLLGDRIAIINNGKLICFGSSLFLRAKFGNGYYLTLVRDDSTDDDEEERVEPLLELEEPEGASPKTNNGDLLMIDNDDEHPADEHDEDEGDDDVTVQIHDLNEVRMRRRPNPSSGSESIENDIIIDDEGVSDIHRVNGIIINPSKANEYAYNYPHTKFIQKWVPNARLLEQIGSEIIYILPTNDPRVVKKFDRLFTELDRYMPKLKIKSYGLSDTTLEEIFLKVASNGNDGEIVRHLDENSTDVGMVANRVRSASESSGIRHFFSNKKKQHAALSEEEANQTTSPTFSKNSKVTLNGVYEAVSQADEPRVDSAPKPKMQNPVKPPDNDGPTTLFWKHIKALEIKRFHHSKRNKKGMLCEVILPAAFVCLAMLFTLVLPPLEEQKPLEIHPWIYPSSGEYSLQTFYSNSHPRGDWPRRYEQQLLSKTGMGIKCVVTNDMESFEDKTCLESGPDLSNFTYAPGVLENIELKECSCAIGTQQCPANAAGIPPPSVIMPSFDVLYNLTGRNVSDYLMKTRVQSYKRRYGGLEFGVRNPLVNRNITQLEEITDRWLAATNNGESRLNPTVRDVVFGNLEDTALSSSQFDNVRIWFNNKGWAASVAYMNSANNIILRASIAAQQENLDDMSFDMEFKDASEYGMAVINHPMNFTKEQLDTEIIRQIGISLLHAICVIFAMSFVPASFVIFHIDERVTKVKHLQFVSGVQPITYWISAFLWDIAMFIFSASLCVLIFLAFDAQAYVSEDNFPSLLILMFLYGFSSIPLMYPASFLFSVPSSAFVTLSCTNLFIGIITTVTTFVLENFEDDELQYIGSILREVFLIFPHYCLGRGLMDMATEMNINLIVQKFGYISVRNRFSWSFLGKYMISMTLQGTLFFVLTLFIEYKVWTWRPNFWQKQTETDEFDESDEDEDVIRERNRILSKNNPNDMLAVKSLLKRYSKTGKPAVNRLTFGVRRGECFGLLGVNGAGKTTTFKMLTGDTEANGGDALVNGNSILTQLQKVRKSLGYCPQFDALNPLLTGREHLRLYARLRGLDEDSVKKVADWGLKKLGLVAYSDRCAGTYSGGNKRKLSTAIALVGNPSIVFLDEPTTGMDPGARRFLWNTILEMIRGGQSVVLTSHSMEECEALCTRLGIMVNGQFQCLGSAQHLKNRFGSGYTLTLRSNGEAEAIPTLKELVSKTFPLAELKEEHYNQLQYQLPLKHTKLPLVFREMEKAKASSKESFLEDYSITQTTLDEVFIRFASKQTEMVEDIAANEALHEESHPSELKV</sequence>
<evidence type="ECO:0000256" key="11">
    <source>
        <dbReference type="SAM" id="Phobius"/>
    </source>
</evidence>
<feature type="region of interest" description="Disordered" evidence="10">
    <location>
        <begin position="1204"/>
        <end position="1255"/>
    </location>
</feature>
<dbReference type="Gene3D" id="3.40.50.300">
    <property type="entry name" value="P-loop containing nucleotide triphosphate hydrolases"/>
    <property type="match status" value="2"/>
</dbReference>
<keyword evidence="5" id="KW-0677">Repeat</keyword>
<feature type="transmembrane region" description="Helical" evidence="11">
    <location>
        <begin position="21"/>
        <end position="44"/>
    </location>
</feature>
<keyword evidence="3" id="KW-0813">Transport</keyword>
<feature type="region of interest" description="Disordered" evidence="10">
    <location>
        <begin position="1434"/>
        <end position="1453"/>
    </location>
</feature>
<feature type="transmembrane region" description="Helical" evidence="11">
    <location>
        <begin position="780"/>
        <end position="804"/>
    </location>
</feature>
<dbReference type="PROSITE" id="PS50893">
    <property type="entry name" value="ABC_TRANSPORTER_2"/>
    <property type="match status" value="2"/>
</dbReference>
<keyword evidence="7 13" id="KW-0067">ATP-binding</keyword>
<dbReference type="GO" id="GO:0140359">
    <property type="term" value="F:ABC-type transporter activity"/>
    <property type="evidence" value="ECO:0007669"/>
    <property type="project" value="InterPro"/>
</dbReference>
<dbReference type="GO" id="GO:0005319">
    <property type="term" value="F:lipid transporter activity"/>
    <property type="evidence" value="ECO:0007669"/>
    <property type="project" value="TreeGrafter"/>
</dbReference>
<feature type="domain" description="ABC transporter" evidence="12">
    <location>
        <begin position="970"/>
        <end position="1200"/>
    </location>
</feature>
<organism evidence="13">
    <name type="scientific">Tigriopus japonicus</name>
    <name type="common">Copepod</name>
    <dbReference type="NCBI Taxonomy" id="158387"/>
    <lineage>
        <taxon>Eukaryota</taxon>
        <taxon>Metazoa</taxon>
        <taxon>Ecdysozoa</taxon>
        <taxon>Arthropoda</taxon>
        <taxon>Crustacea</taxon>
        <taxon>Multicrustacea</taxon>
        <taxon>Hexanauplia</taxon>
        <taxon>Copepoda</taxon>
        <taxon>Harpacticoida</taxon>
        <taxon>Harpacticidae</taxon>
        <taxon>Tigriopus</taxon>
    </lineage>
</organism>
<name>A0A0A7AS33_TIGJA</name>
<evidence type="ECO:0000259" key="12">
    <source>
        <dbReference type="PROSITE" id="PS50893"/>
    </source>
</evidence>
<feature type="transmembrane region" description="Helical" evidence="11">
    <location>
        <begin position="1827"/>
        <end position="1847"/>
    </location>
</feature>
<feature type="domain" description="ABC transporter" evidence="12">
    <location>
        <begin position="2089"/>
        <end position="2321"/>
    </location>
</feature>
<evidence type="ECO:0000256" key="4">
    <source>
        <dbReference type="ARBA" id="ARBA00022692"/>
    </source>
</evidence>
<dbReference type="InterPro" id="IPR017871">
    <property type="entry name" value="ABC_transporter-like_CS"/>
</dbReference>
<feature type="compositionally biased region" description="Acidic residues" evidence="10">
    <location>
        <begin position="1238"/>
        <end position="1255"/>
    </location>
</feature>
<evidence type="ECO:0000256" key="2">
    <source>
        <dbReference type="ARBA" id="ARBA00008869"/>
    </source>
</evidence>
<feature type="transmembrane region" description="Helical" evidence="11">
    <location>
        <begin position="746"/>
        <end position="768"/>
    </location>
</feature>